<dbReference type="OrthoDB" id="9768878at2"/>
<dbReference type="Proteomes" id="UP000184211">
    <property type="component" value="Unassembled WGS sequence"/>
</dbReference>
<gene>
    <name evidence="1" type="ORF">SAMN04488044_0939</name>
</gene>
<dbReference type="EMBL" id="FQWM01000001">
    <property type="protein sequence ID" value="SHG50861.1"/>
    <property type="molecule type" value="Genomic_DNA"/>
</dbReference>
<sequence length="257" mass="26806">MAASVFDSPLYAKSFPCGDARQLFTDSAAVRAVLLVAGTAAKAQGELGLIPQDSAFFIHRSAMEVQIDPAGLAQALPSKGFAPAVLEAFEKAMESPEHAKFIGFEVDLIALEAIALTLRLRQYLSYCAGKLDALQPTCPTVATRLDELKTAKDVCIGFAFPGDADAQVAPAVAAALNLPLKDAMPSPLPILHLCANISADLAQDAPDHPTLRQLAGLTRGLFAATEDAPSLMEPVTLPQICLAAASSLEIAIANGQA</sequence>
<dbReference type="InterPro" id="IPR024083">
    <property type="entry name" value="Fumarase/histidase_N"/>
</dbReference>
<reference evidence="2" key="1">
    <citation type="submission" date="2016-11" db="EMBL/GenBank/DDBJ databases">
        <authorList>
            <person name="Varghese N."/>
            <person name="Submissions S."/>
        </authorList>
    </citation>
    <scope>NUCLEOTIDE SEQUENCE [LARGE SCALE GENOMIC DNA]</scope>
    <source>
        <strain evidence="2">DSM 28223</strain>
    </source>
</reference>
<evidence type="ECO:0000313" key="1">
    <source>
        <dbReference type="EMBL" id="SHG50861.1"/>
    </source>
</evidence>
<organism evidence="1 2">
    <name type="scientific">Cognatishimia maritima</name>
    <dbReference type="NCBI Taxonomy" id="870908"/>
    <lineage>
        <taxon>Bacteria</taxon>
        <taxon>Pseudomonadati</taxon>
        <taxon>Pseudomonadota</taxon>
        <taxon>Alphaproteobacteria</taxon>
        <taxon>Rhodobacterales</taxon>
        <taxon>Paracoccaceae</taxon>
        <taxon>Cognatishimia</taxon>
    </lineage>
</organism>
<dbReference type="RefSeq" id="WP_072791131.1">
    <property type="nucleotide sequence ID" value="NZ_FQWM01000001.1"/>
</dbReference>
<proteinExistence type="predicted"/>
<dbReference type="AlphaFoldDB" id="A0A1M5KDS8"/>
<dbReference type="STRING" id="870908.SAMN04488044_0939"/>
<keyword evidence="2" id="KW-1185">Reference proteome</keyword>
<accession>A0A1M5KDS8</accession>
<protein>
    <submittedName>
        <fullName evidence="1">Uncharacterized protein</fullName>
    </submittedName>
</protein>
<dbReference type="Gene3D" id="1.10.275.10">
    <property type="entry name" value="Fumarase/aspartase (N-terminal domain)"/>
    <property type="match status" value="1"/>
</dbReference>
<evidence type="ECO:0000313" key="2">
    <source>
        <dbReference type="Proteomes" id="UP000184211"/>
    </source>
</evidence>
<name>A0A1M5KDS8_9RHOB</name>